<sequence>MLLKHGLAKHVYREGNSIVDCLAKHGLDRNRDFNMFWNALAFVASQLWADAARVSFTRRVGVG</sequence>
<dbReference type="Proteomes" id="UP000634136">
    <property type="component" value="Unassembled WGS sequence"/>
</dbReference>
<evidence type="ECO:0008006" key="3">
    <source>
        <dbReference type="Google" id="ProtNLM"/>
    </source>
</evidence>
<proteinExistence type="predicted"/>
<evidence type="ECO:0000313" key="2">
    <source>
        <dbReference type="Proteomes" id="UP000634136"/>
    </source>
</evidence>
<dbReference type="EMBL" id="JAAIUW010000003">
    <property type="protein sequence ID" value="KAF7838981.1"/>
    <property type="molecule type" value="Genomic_DNA"/>
</dbReference>
<protein>
    <recommendedName>
        <fullName evidence="3">RNase H type-1 domain-containing protein</fullName>
    </recommendedName>
</protein>
<reference evidence="1" key="1">
    <citation type="submission" date="2020-09" db="EMBL/GenBank/DDBJ databases">
        <title>Genome-Enabled Discovery of Anthraquinone Biosynthesis in Senna tora.</title>
        <authorList>
            <person name="Kang S.-H."/>
            <person name="Pandey R.P."/>
            <person name="Lee C.-M."/>
            <person name="Sim J.-S."/>
            <person name="Jeong J.-T."/>
            <person name="Choi B.-S."/>
            <person name="Jung M."/>
            <person name="Ginzburg D."/>
            <person name="Zhao K."/>
            <person name="Won S.Y."/>
            <person name="Oh T.-J."/>
            <person name="Yu Y."/>
            <person name="Kim N.-H."/>
            <person name="Lee O.R."/>
            <person name="Lee T.-H."/>
            <person name="Bashyal P."/>
            <person name="Kim T.-S."/>
            <person name="Lee W.-H."/>
            <person name="Kawkins C."/>
            <person name="Kim C.-K."/>
            <person name="Kim J.S."/>
            <person name="Ahn B.O."/>
            <person name="Rhee S.Y."/>
            <person name="Sohng J.K."/>
        </authorList>
    </citation>
    <scope>NUCLEOTIDE SEQUENCE</scope>
    <source>
        <tissue evidence="1">Leaf</tissue>
    </source>
</reference>
<accession>A0A835CEY7</accession>
<keyword evidence="2" id="KW-1185">Reference proteome</keyword>
<dbReference type="AlphaFoldDB" id="A0A835CEY7"/>
<gene>
    <name evidence="1" type="ORF">G2W53_007463</name>
</gene>
<organism evidence="1 2">
    <name type="scientific">Senna tora</name>
    <dbReference type="NCBI Taxonomy" id="362788"/>
    <lineage>
        <taxon>Eukaryota</taxon>
        <taxon>Viridiplantae</taxon>
        <taxon>Streptophyta</taxon>
        <taxon>Embryophyta</taxon>
        <taxon>Tracheophyta</taxon>
        <taxon>Spermatophyta</taxon>
        <taxon>Magnoliopsida</taxon>
        <taxon>eudicotyledons</taxon>
        <taxon>Gunneridae</taxon>
        <taxon>Pentapetalae</taxon>
        <taxon>rosids</taxon>
        <taxon>fabids</taxon>
        <taxon>Fabales</taxon>
        <taxon>Fabaceae</taxon>
        <taxon>Caesalpinioideae</taxon>
        <taxon>Cassia clade</taxon>
        <taxon>Senna</taxon>
    </lineage>
</organism>
<name>A0A835CEY7_9FABA</name>
<evidence type="ECO:0000313" key="1">
    <source>
        <dbReference type="EMBL" id="KAF7838981.1"/>
    </source>
</evidence>
<comment type="caution">
    <text evidence="1">The sequence shown here is derived from an EMBL/GenBank/DDBJ whole genome shotgun (WGS) entry which is preliminary data.</text>
</comment>